<feature type="region of interest" description="Disordered" evidence="1">
    <location>
        <begin position="1"/>
        <end position="350"/>
    </location>
</feature>
<evidence type="ECO:0000313" key="3">
    <source>
        <dbReference type="Proteomes" id="UP000007015"/>
    </source>
</evidence>
<dbReference type="OMA" id="WAEGGRH"/>
<feature type="compositionally biased region" description="Basic and acidic residues" evidence="1">
    <location>
        <begin position="246"/>
        <end position="255"/>
    </location>
</feature>
<organism evidence="2 3">
    <name type="scientific">Oryza sativa subsp. indica</name>
    <name type="common">Rice</name>
    <dbReference type="NCBI Taxonomy" id="39946"/>
    <lineage>
        <taxon>Eukaryota</taxon>
        <taxon>Viridiplantae</taxon>
        <taxon>Streptophyta</taxon>
        <taxon>Embryophyta</taxon>
        <taxon>Tracheophyta</taxon>
        <taxon>Spermatophyta</taxon>
        <taxon>Magnoliopsida</taxon>
        <taxon>Liliopsida</taxon>
        <taxon>Poales</taxon>
        <taxon>Poaceae</taxon>
        <taxon>BOP clade</taxon>
        <taxon>Oryzoideae</taxon>
        <taxon>Oryzeae</taxon>
        <taxon>Oryzinae</taxon>
        <taxon>Oryza</taxon>
        <taxon>Oryza sativa</taxon>
    </lineage>
</organism>
<dbReference type="HOGENOM" id="CLU_659532_0_0_1"/>
<keyword evidence="3" id="KW-1185">Reference proteome</keyword>
<dbReference type="AlphaFoldDB" id="A2WZC9"/>
<feature type="compositionally biased region" description="Low complexity" evidence="1">
    <location>
        <begin position="260"/>
        <end position="275"/>
    </location>
</feature>
<dbReference type="EMBL" id="CM000126">
    <property type="protein sequence ID" value="EAY77325.1"/>
    <property type="molecule type" value="Genomic_DNA"/>
</dbReference>
<feature type="compositionally biased region" description="Gly residues" evidence="1">
    <location>
        <begin position="326"/>
        <end position="336"/>
    </location>
</feature>
<evidence type="ECO:0000313" key="2">
    <source>
        <dbReference type="EMBL" id="EAY77325.1"/>
    </source>
</evidence>
<feature type="compositionally biased region" description="Gly residues" evidence="1">
    <location>
        <begin position="137"/>
        <end position="148"/>
    </location>
</feature>
<proteinExistence type="predicted"/>
<gene>
    <name evidence="2" type="ORF">OsI_05307</name>
</gene>
<accession>A2WZC9</accession>
<feature type="compositionally biased region" description="Basic and acidic residues" evidence="1">
    <location>
        <begin position="167"/>
        <end position="181"/>
    </location>
</feature>
<feature type="compositionally biased region" description="Basic residues" evidence="1">
    <location>
        <begin position="101"/>
        <end position="111"/>
    </location>
</feature>
<dbReference type="Proteomes" id="UP000007015">
    <property type="component" value="Chromosome 1"/>
</dbReference>
<feature type="compositionally biased region" description="Basic and acidic residues" evidence="1">
    <location>
        <begin position="200"/>
        <end position="225"/>
    </location>
</feature>
<evidence type="ECO:0000256" key="1">
    <source>
        <dbReference type="SAM" id="MobiDB-lite"/>
    </source>
</evidence>
<feature type="compositionally biased region" description="Gly residues" evidence="1">
    <location>
        <begin position="63"/>
        <end position="74"/>
    </location>
</feature>
<protein>
    <submittedName>
        <fullName evidence="2">Uncharacterized protein</fullName>
    </submittedName>
</protein>
<reference evidence="2 3" key="1">
    <citation type="journal article" date="2005" name="PLoS Biol.">
        <title>The genomes of Oryza sativa: a history of duplications.</title>
        <authorList>
            <person name="Yu J."/>
            <person name="Wang J."/>
            <person name="Lin W."/>
            <person name="Li S."/>
            <person name="Li H."/>
            <person name="Zhou J."/>
            <person name="Ni P."/>
            <person name="Dong W."/>
            <person name="Hu S."/>
            <person name="Zeng C."/>
            <person name="Zhang J."/>
            <person name="Zhang Y."/>
            <person name="Li R."/>
            <person name="Xu Z."/>
            <person name="Li S."/>
            <person name="Li X."/>
            <person name="Zheng H."/>
            <person name="Cong L."/>
            <person name="Lin L."/>
            <person name="Yin J."/>
            <person name="Geng J."/>
            <person name="Li G."/>
            <person name="Shi J."/>
            <person name="Liu J."/>
            <person name="Lv H."/>
            <person name="Li J."/>
            <person name="Wang J."/>
            <person name="Deng Y."/>
            <person name="Ran L."/>
            <person name="Shi X."/>
            <person name="Wang X."/>
            <person name="Wu Q."/>
            <person name="Li C."/>
            <person name="Ren X."/>
            <person name="Wang J."/>
            <person name="Wang X."/>
            <person name="Li D."/>
            <person name="Liu D."/>
            <person name="Zhang X."/>
            <person name="Ji Z."/>
            <person name="Zhao W."/>
            <person name="Sun Y."/>
            <person name="Zhang Z."/>
            <person name="Bao J."/>
            <person name="Han Y."/>
            <person name="Dong L."/>
            <person name="Ji J."/>
            <person name="Chen P."/>
            <person name="Wu S."/>
            <person name="Liu J."/>
            <person name="Xiao Y."/>
            <person name="Bu D."/>
            <person name="Tan J."/>
            <person name="Yang L."/>
            <person name="Ye C."/>
            <person name="Zhang J."/>
            <person name="Xu J."/>
            <person name="Zhou Y."/>
            <person name="Yu Y."/>
            <person name="Zhang B."/>
            <person name="Zhuang S."/>
            <person name="Wei H."/>
            <person name="Liu B."/>
            <person name="Lei M."/>
            <person name="Yu H."/>
            <person name="Li Y."/>
            <person name="Xu H."/>
            <person name="Wei S."/>
            <person name="He X."/>
            <person name="Fang L."/>
            <person name="Zhang Z."/>
            <person name="Zhang Y."/>
            <person name="Huang X."/>
            <person name="Su Z."/>
            <person name="Tong W."/>
            <person name="Li J."/>
            <person name="Tong Z."/>
            <person name="Li S."/>
            <person name="Ye J."/>
            <person name="Wang L."/>
            <person name="Fang L."/>
            <person name="Lei T."/>
            <person name="Chen C."/>
            <person name="Chen H."/>
            <person name="Xu Z."/>
            <person name="Li H."/>
            <person name="Huang H."/>
            <person name="Zhang F."/>
            <person name="Xu H."/>
            <person name="Li N."/>
            <person name="Zhao C."/>
            <person name="Li S."/>
            <person name="Dong L."/>
            <person name="Huang Y."/>
            <person name="Li L."/>
            <person name="Xi Y."/>
            <person name="Qi Q."/>
            <person name="Li W."/>
            <person name="Zhang B."/>
            <person name="Hu W."/>
            <person name="Zhang Y."/>
            <person name="Tian X."/>
            <person name="Jiao Y."/>
            <person name="Liang X."/>
            <person name="Jin J."/>
            <person name="Gao L."/>
            <person name="Zheng W."/>
            <person name="Hao B."/>
            <person name="Liu S."/>
            <person name="Wang W."/>
            <person name="Yuan L."/>
            <person name="Cao M."/>
            <person name="McDermott J."/>
            <person name="Samudrala R."/>
            <person name="Wang J."/>
            <person name="Wong G.K."/>
            <person name="Yang H."/>
        </authorList>
    </citation>
    <scope>NUCLEOTIDE SEQUENCE [LARGE SCALE GENOMIC DNA]</scope>
    <source>
        <strain evidence="3">cv. 93-11</strain>
    </source>
</reference>
<sequence length="417" mass="43258">MGKRMCSPGCGGSSSRANDGVPARSRDGWGSAQAAAAAEDVLTRMRRKQQDEQQRPCSLAGWMGIGADGGGGRGCAHQDAAEAAGRTTAPMPARGMDGGWRRRRANSRLGHRCSVQREHRRAWEAGGREHGCRRRAVGGGRSGGGQRGSGLRAERQWAKQRVQRPAAESRERRRRRCDGGRRLQWGSTAAAKDGPEEATDGWRGDKYGRGARGEAGEEVRRRGGGDDAGEGEGGDDGSTGESEEDGGARRLERGDGVAGRGPPVVEVAAAGAMQAAPPPGAGASGAAASAGEGGGVGGRGRRRSGDGGRAAAPDAGGAEERPSGMSTGGGINGGWTRGDENDNTNGGNNTDKASFSTRAFSGPHAFCISIIIDHVRPCSATSLPSSQALIIQISFRFFWGDVYLYDVLLCTCKNDAM</sequence>
<name>A2WZC9_ORYSI</name>
<dbReference type="Gramene" id="BGIOSGA005227-TA">
    <property type="protein sequence ID" value="BGIOSGA005227-PA"/>
    <property type="gene ID" value="BGIOSGA005227"/>
</dbReference>
<feature type="compositionally biased region" description="Basic and acidic residues" evidence="1">
    <location>
        <begin position="115"/>
        <end position="130"/>
    </location>
</feature>